<dbReference type="GO" id="GO:0004947">
    <property type="term" value="F:bradykinin receptor activity"/>
    <property type="evidence" value="ECO:0007669"/>
    <property type="project" value="InterPro"/>
</dbReference>
<dbReference type="PROSITE" id="PS50262">
    <property type="entry name" value="G_PROTEIN_RECEP_F1_2"/>
    <property type="match status" value="1"/>
</dbReference>
<dbReference type="InterPro" id="IPR050119">
    <property type="entry name" value="CCR1-9-like"/>
</dbReference>
<proteinExistence type="inferred from homology"/>
<evidence type="ECO:0000256" key="11">
    <source>
        <dbReference type="ARBA" id="ARBA00023170"/>
    </source>
</evidence>
<evidence type="ECO:0000256" key="8">
    <source>
        <dbReference type="ARBA" id="ARBA00023136"/>
    </source>
</evidence>
<dbReference type="OrthoDB" id="6076970at2759"/>
<accession>A0A7L1HFQ6</accession>
<dbReference type="EMBL" id="VXBJ01002463">
    <property type="protein sequence ID" value="NXN24750.1"/>
    <property type="molecule type" value="Genomic_DNA"/>
</dbReference>
<keyword evidence="12" id="KW-0325">Glycoprotein</keyword>
<evidence type="ECO:0000256" key="2">
    <source>
        <dbReference type="ARBA" id="ARBA00013512"/>
    </source>
</evidence>
<dbReference type="AlphaFoldDB" id="A0A7L1HFQ6"/>
<feature type="transmembrane region" description="Helical" evidence="18">
    <location>
        <begin position="88"/>
        <end position="107"/>
    </location>
</feature>
<evidence type="ECO:0000313" key="20">
    <source>
        <dbReference type="EMBL" id="NXN24750.1"/>
    </source>
</evidence>
<evidence type="ECO:0000313" key="21">
    <source>
        <dbReference type="Proteomes" id="UP000586634"/>
    </source>
</evidence>
<dbReference type="PRINTS" id="PR00425">
    <property type="entry name" value="BRADYKININR"/>
</dbReference>
<dbReference type="GO" id="GO:0019722">
    <property type="term" value="P:calcium-mediated signaling"/>
    <property type="evidence" value="ECO:0007669"/>
    <property type="project" value="TreeGrafter"/>
</dbReference>
<dbReference type="InterPro" id="IPR000496">
    <property type="entry name" value="Brdyknn_rcpt"/>
</dbReference>
<dbReference type="GO" id="GO:0007204">
    <property type="term" value="P:positive regulation of cytosolic calcium ion concentration"/>
    <property type="evidence" value="ECO:0007669"/>
    <property type="project" value="TreeGrafter"/>
</dbReference>
<evidence type="ECO:0000256" key="16">
    <source>
        <dbReference type="ARBA" id="ARBA00025954"/>
    </source>
</evidence>
<keyword evidence="21" id="KW-1185">Reference proteome</keyword>
<keyword evidence="3" id="KW-1003">Cell membrane</keyword>
<gene>
    <name evidence="20" type="primary">Bdkrb2</name>
    <name evidence="20" type="ORF">NYCSEM_R11482</name>
</gene>
<keyword evidence="4" id="KW-0597">Phosphoprotein</keyword>
<dbReference type="PRINTS" id="PR00237">
    <property type="entry name" value="GPCRRHODOPSN"/>
</dbReference>
<dbReference type="FunFam" id="1.20.1070.10:FF:000201">
    <property type="entry name" value="Bradykinin receptor B2"/>
    <property type="match status" value="1"/>
</dbReference>
<feature type="transmembrane region" description="Helical" evidence="18">
    <location>
        <begin position="258"/>
        <end position="276"/>
    </location>
</feature>
<evidence type="ECO:0000256" key="10">
    <source>
        <dbReference type="ARBA" id="ARBA00023157"/>
    </source>
</evidence>
<protein>
    <recommendedName>
        <fullName evidence="2">B2 bradykinin receptor</fullName>
    </recommendedName>
</protein>
<sequence length="378" mass="43209">MVSITTENVTQLYNTMATQELTVTPANFHNNSGVNQYECVNPSIWKWLYDFQPGFLWVIFVLGAIENSFVLIILCFHKSRCTVAEIYLANMALADLLLVCSLPFWAINISNNFQWPFGLFLCKAVNIMSSMNFYSSIYFLTLVSIDRYLALVKTMSLGRMRRTVCAKWNSFVVWMCALLICSPAMVFRNLEYYKEANITACLLAYPASYWRPANNCLLNIVGFVIPLCVITFCSLQIIKALRSSELQKLKVVQTEKKATMLVLAVLLLFIICWLPFQVTTFIDTICNLTHTSKCLEDINDLVTQIATYCAYSNSCLNPVLYVIVGKHFQKKAVEFYKGLFPKRCRKSQSVQMENSLDTLKTSISSEYPRKKSIFPLPK</sequence>
<dbReference type="InterPro" id="IPR017452">
    <property type="entry name" value="GPCR_Rhodpsn_7TM"/>
</dbReference>
<name>A0A7L1HFQ6_9CHAR</name>
<comment type="subunit">
    <text evidence="16">Forms a complex with PECAM1 and GNAQ. Interacts with PECAM1.</text>
</comment>
<evidence type="ECO:0000256" key="14">
    <source>
        <dbReference type="ARBA" id="ARBA00023288"/>
    </source>
</evidence>
<dbReference type="PROSITE" id="PS00237">
    <property type="entry name" value="G_PROTEIN_RECEP_F1_1"/>
    <property type="match status" value="1"/>
</dbReference>
<evidence type="ECO:0000256" key="1">
    <source>
        <dbReference type="ARBA" id="ARBA00004651"/>
    </source>
</evidence>
<dbReference type="GO" id="GO:0042310">
    <property type="term" value="P:vasoconstriction"/>
    <property type="evidence" value="ECO:0007669"/>
    <property type="project" value="InterPro"/>
</dbReference>
<keyword evidence="13 17" id="KW-0807">Transducer</keyword>
<evidence type="ECO:0000256" key="12">
    <source>
        <dbReference type="ARBA" id="ARBA00023180"/>
    </source>
</evidence>
<comment type="caution">
    <text evidence="20">The sequence shown here is derived from an EMBL/GenBank/DDBJ whole genome shotgun (WGS) entry which is preliminary data.</text>
</comment>
<dbReference type="GO" id="GO:0006939">
    <property type="term" value="P:smooth muscle contraction"/>
    <property type="evidence" value="ECO:0007669"/>
    <property type="project" value="InterPro"/>
</dbReference>
<dbReference type="Pfam" id="PF00001">
    <property type="entry name" value="7tm_1"/>
    <property type="match status" value="1"/>
</dbReference>
<evidence type="ECO:0000256" key="13">
    <source>
        <dbReference type="ARBA" id="ARBA00023224"/>
    </source>
</evidence>
<evidence type="ECO:0000256" key="3">
    <source>
        <dbReference type="ARBA" id="ARBA00022475"/>
    </source>
</evidence>
<keyword evidence="10" id="KW-1015">Disulfide bond</keyword>
<dbReference type="PANTHER" id="PTHR10489:SF957">
    <property type="entry name" value="B2 BRADYKININ RECEPTOR"/>
    <property type="match status" value="1"/>
</dbReference>
<evidence type="ECO:0000256" key="9">
    <source>
        <dbReference type="ARBA" id="ARBA00023139"/>
    </source>
</evidence>
<feature type="transmembrane region" description="Helical" evidence="18">
    <location>
        <begin position="217"/>
        <end position="238"/>
    </location>
</feature>
<comment type="subcellular location">
    <subcellularLocation>
        <location evidence="1">Cell membrane</location>
        <topology evidence="1">Multi-pass membrane protein</topology>
    </subcellularLocation>
</comment>
<evidence type="ECO:0000256" key="15">
    <source>
        <dbReference type="ARBA" id="ARBA00025423"/>
    </source>
</evidence>
<evidence type="ECO:0000256" key="17">
    <source>
        <dbReference type="RuleBase" id="RU000688"/>
    </source>
</evidence>
<evidence type="ECO:0000256" key="18">
    <source>
        <dbReference type="SAM" id="Phobius"/>
    </source>
</evidence>
<keyword evidence="14" id="KW-0449">Lipoprotein</keyword>
<feature type="transmembrane region" description="Helical" evidence="18">
    <location>
        <begin position="127"/>
        <end position="145"/>
    </location>
</feature>
<dbReference type="SUPFAM" id="SSF81321">
    <property type="entry name" value="Family A G protein-coupled receptor-like"/>
    <property type="match status" value="1"/>
</dbReference>
<evidence type="ECO:0000256" key="6">
    <source>
        <dbReference type="ARBA" id="ARBA00022989"/>
    </source>
</evidence>
<evidence type="ECO:0000256" key="7">
    <source>
        <dbReference type="ARBA" id="ARBA00023040"/>
    </source>
</evidence>
<feature type="domain" description="G-protein coupled receptors family 1 profile" evidence="19">
    <location>
        <begin position="66"/>
        <end position="321"/>
    </location>
</feature>
<keyword evidence="11 17" id="KW-0675">Receptor</keyword>
<feature type="transmembrane region" description="Helical" evidence="18">
    <location>
        <begin position="55"/>
        <end position="76"/>
    </location>
</feature>
<evidence type="ECO:0000256" key="4">
    <source>
        <dbReference type="ARBA" id="ARBA00022553"/>
    </source>
</evidence>
<feature type="transmembrane region" description="Helical" evidence="18">
    <location>
        <begin position="166"/>
        <end position="187"/>
    </location>
</feature>
<feature type="non-terminal residue" evidence="20">
    <location>
        <position position="1"/>
    </location>
</feature>
<evidence type="ECO:0000256" key="5">
    <source>
        <dbReference type="ARBA" id="ARBA00022692"/>
    </source>
</evidence>
<keyword evidence="5 17" id="KW-0812">Transmembrane</keyword>
<dbReference type="Gene3D" id="1.20.1070.10">
    <property type="entry name" value="Rhodopsin 7-helix transmembrane proteins"/>
    <property type="match status" value="1"/>
</dbReference>
<dbReference type="PANTHER" id="PTHR10489">
    <property type="entry name" value="CELL ADHESION MOLECULE"/>
    <property type="match status" value="1"/>
</dbReference>
<dbReference type="InterPro" id="IPR001504">
    <property type="entry name" value="Brdyknn_2_rcpt"/>
</dbReference>
<organism evidence="20 21">
    <name type="scientific">Nycticryphes semicollaris</name>
    <dbReference type="NCBI Taxonomy" id="227226"/>
    <lineage>
        <taxon>Eukaryota</taxon>
        <taxon>Metazoa</taxon>
        <taxon>Chordata</taxon>
        <taxon>Craniata</taxon>
        <taxon>Vertebrata</taxon>
        <taxon>Euteleostomi</taxon>
        <taxon>Archelosauria</taxon>
        <taxon>Archosauria</taxon>
        <taxon>Dinosauria</taxon>
        <taxon>Saurischia</taxon>
        <taxon>Theropoda</taxon>
        <taxon>Coelurosauria</taxon>
        <taxon>Aves</taxon>
        <taxon>Neognathae</taxon>
        <taxon>Neoaves</taxon>
        <taxon>Charadriiformes</taxon>
        <taxon>Rostratulidae</taxon>
        <taxon>Nycticryphes</taxon>
    </lineage>
</organism>
<dbReference type="GO" id="GO:0019957">
    <property type="term" value="F:C-C chemokine binding"/>
    <property type="evidence" value="ECO:0007669"/>
    <property type="project" value="TreeGrafter"/>
</dbReference>
<keyword evidence="6 18" id="KW-1133">Transmembrane helix</keyword>
<dbReference type="GO" id="GO:0009897">
    <property type="term" value="C:external side of plasma membrane"/>
    <property type="evidence" value="ECO:0007669"/>
    <property type="project" value="TreeGrafter"/>
</dbReference>
<keyword evidence="9" id="KW-0564">Palmitate</keyword>
<dbReference type="GO" id="GO:0006955">
    <property type="term" value="P:immune response"/>
    <property type="evidence" value="ECO:0007669"/>
    <property type="project" value="TreeGrafter"/>
</dbReference>
<keyword evidence="8 18" id="KW-0472">Membrane</keyword>
<dbReference type="Proteomes" id="UP000586634">
    <property type="component" value="Unassembled WGS sequence"/>
</dbReference>
<comment type="function">
    <text evidence="15">Receptor for bradykinin. It is associated with G proteins that activate a phosphatidylinositol-calcium second messenger system.</text>
</comment>
<dbReference type="GO" id="GO:0060326">
    <property type="term" value="P:cell chemotaxis"/>
    <property type="evidence" value="ECO:0007669"/>
    <property type="project" value="TreeGrafter"/>
</dbReference>
<dbReference type="GO" id="GO:0016493">
    <property type="term" value="F:C-C chemokine receptor activity"/>
    <property type="evidence" value="ECO:0007669"/>
    <property type="project" value="TreeGrafter"/>
</dbReference>
<evidence type="ECO:0000259" key="19">
    <source>
        <dbReference type="PROSITE" id="PS50262"/>
    </source>
</evidence>
<reference evidence="20 21" key="1">
    <citation type="submission" date="2019-09" db="EMBL/GenBank/DDBJ databases">
        <title>Bird 10,000 Genomes (B10K) Project - Family phase.</title>
        <authorList>
            <person name="Zhang G."/>
        </authorList>
    </citation>
    <scope>NUCLEOTIDE SEQUENCE [LARGE SCALE GENOMIC DNA]</scope>
    <source>
        <strain evidence="20">B10K-DU-002-14</strain>
        <tissue evidence="20">Muscle</tissue>
    </source>
</reference>
<dbReference type="InterPro" id="IPR000276">
    <property type="entry name" value="GPCR_Rhodpsn"/>
</dbReference>
<dbReference type="PRINTS" id="PR00994">
    <property type="entry name" value="BRADYKINNB2R"/>
</dbReference>
<comment type="similarity">
    <text evidence="17">Belongs to the G-protein coupled receptor 1 family.</text>
</comment>
<keyword evidence="7 17" id="KW-0297">G-protein coupled receptor</keyword>
<feature type="non-terminal residue" evidence="20">
    <location>
        <position position="378"/>
    </location>
</feature>